<feature type="domain" description="ANTAR" evidence="3">
    <location>
        <begin position="137"/>
        <end position="226"/>
    </location>
</feature>
<evidence type="ECO:0000259" key="3">
    <source>
        <dbReference type="SMART" id="SM01012"/>
    </source>
</evidence>
<sequence length="237" mass="25348">MTRALLAIARDGLDDHALAERICRACVDGLDVDGAAISLFTTSSARETLWATDATAALLEDLQFTLNEGACMEAATTGLPVFVADLGHSTEAARWPVFAGAVAEQAPVGALFALPLHWGAINLGVLDLYRTTPGELDETQRRDALAAADTATLMLLGQRTDPAPDRPGHDTGWVHHNGGGPRAEIHQATGMVLAQLDVSATNALARLRAHAYRHRRPLLDVARDVVDRTLVFTEDMN</sequence>
<dbReference type="Pfam" id="PF13185">
    <property type="entry name" value="GAF_2"/>
    <property type="match status" value="1"/>
</dbReference>
<dbReference type="KEGG" id="ppel:H6H00_29175"/>
<reference evidence="4 5" key="1">
    <citation type="submission" date="2020-08" db="EMBL/GenBank/DDBJ databases">
        <authorList>
            <person name="Mo P."/>
        </authorList>
    </citation>
    <scope>NUCLEOTIDE SEQUENCE [LARGE SCALE GENOMIC DNA]</scope>
    <source>
        <strain evidence="4 5">CGMCC 4.1532</strain>
    </source>
</reference>
<dbReference type="InterPro" id="IPR005561">
    <property type="entry name" value="ANTAR"/>
</dbReference>
<dbReference type="Gene3D" id="3.30.450.40">
    <property type="match status" value="1"/>
</dbReference>
<dbReference type="InterPro" id="IPR003018">
    <property type="entry name" value="GAF"/>
</dbReference>
<dbReference type="InterPro" id="IPR012074">
    <property type="entry name" value="GAF_ANTAR"/>
</dbReference>
<proteinExistence type="predicted"/>
<keyword evidence="1" id="KW-0805">Transcription regulation</keyword>
<protein>
    <submittedName>
        <fullName evidence="4">GAF and ANTAR domain-containing protein</fullName>
    </submittedName>
</protein>
<accession>A0A7G7MH18</accession>
<keyword evidence="2" id="KW-0804">Transcription</keyword>
<dbReference type="GO" id="GO:0003723">
    <property type="term" value="F:RNA binding"/>
    <property type="evidence" value="ECO:0007669"/>
    <property type="project" value="InterPro"/>
</dbReference>
<organism evidence="4 5">
    <name type="scientific">Pseudonocardia petroleophila</name>
    <dbReference type="NCBI Taxonomy" id="37331"/>
    <lineage>
        <taxon>Bacteria</taxon>
        <taxon>Bacillati</taxon>
        <taxon>Actinomycetota</taxon>
        <taxon>Actinomycetes</taxon>
        <taxon>Pseudonocardiales</taxon>
        <taxon>Pseudonocardiaceae</taxon>
        <taxon>Pseudonocardia</taxon>
    </lineage>
</organism>
<dbReference type="PIRSF" id="PIRSF036625">
    <property type="entry name" value="GAF_ANTAR"/>
    <property type="match status" value="1"/>
</dbReference>
<dbReference type="EMBL" id="CP060131">
    <property type="protein sequence ID" value="QNG52079.1"/>
    <property type="molecule type" value="Genomic_DNA"/>
</dbReference>
<evidence type="ECO:0000256" key="2">
    <source>
        <dbReference type="ARBA" id="ARBA00023163"/>
    </source>
</evidence>
<name>A0A7G7MH18_9PSEU</name>
<dbReference type="SMART" id="SM01012">
    <property type="entry name" value="ANTAR"/>
    <property type="match status" value="1"/>
</dbReference>
<dbReference type="Gene3D" id="1.10.10.10">
    <property type="entry name" value="Winged helix-like DNA-binding domain superfamily/Winged helix DNA-binding domain"/>
    <property type="match status" value="1"/>
</dbReference>
<dbReference type="AlphaFoldDB" id="A0A7G7MH18"/>
<dbReference type="RefSeq" id="WP_185718830.1">
    <property type="nucleotide sequence ID" value="NZ_BAAAWI010000001.1"/>
</dbReference>
<gene>
    <name evidence="4" type="ORF">H6H00_29175</name>
</gene>
<dbReference type="Proteomes" id="UP000515728">
    <property type="component" value="Chromosome"/>
</dbReference>
<dbReference type="Pfam" id="PF03861">
    <property type="entry name" value="ANTAR"/>
    <property type="match status" value="1"/>
</dbReference>
<dbReference type="InterPro" id="IPR029016">
    <property type="entry name" value="GAF-like_dom_sf"/>
</dbReference>
<evidence type="ECO:0000313" key="5">
    <source>
        <dbReference type="Proteomes" id="UP000515728"/>
    </source>
</evidence>
<keyword evidence="5" id="KW-1185">Reference proteome</keyword>
<evidence type="ECO:0000313" key="4">
    <source>
        <dbReference type="EMBL" id="QNG52079.1"/>
    </source>
</evidence>
<dbReference type="SUPFAM" id="SSF55781">
    <property type="entry name" value="GAF domain-like"/>
    <property type="match status" value="1"/>
</dbReference>
<dbReference type="InterPro" id="IPR036388">
    <property type="entry name" value="WH-like_DNA-bd_sf"/>
</dbReference>
<evidence type="ECO:0000256" key="1">
    <source>
        <dbReference type="ARBA" id="ARBA00023015"/>
    </source>
</evidence>